<evidence type="ECO:0008006" key="3">
    <source>
        <dbReference type="Google" id="ProtNLM"/>
    </source>
</evidence>
<name>A0A8J3X286_9ACTN</name>
<keyword evidence="2" id="KW-1185">Reference proteome</keyword>
<dbReference type="InterPro" id="IPR025850">
    <property type="entry name" value="SUKH-3"/>
</dbReference>
<dbReference type="EMBL" id="BOON01000033">
    <property type="protein sequence ID" value="GII24109.1"/>
    <property type="molecule type" value="Genomic_DNA"/>
</dbReference>
<evidence type="ECO:0000313" key="2">
    <source>
        <dbReference type="Proteomes" id="UP000599074"/>
    </source>
</evidence>
<sequence length="386" mass="42809">MTPMLYEFDEGFVLWLKELPETMPDPGTGARTVIDRRTGAFAGYPVLPIVQVAEMHRQHVRRKPAVPSTVDRMAELRRQASGRLPAPTVAAHLTLVRDRALRRAFGAKGDQELNHHPLVREWLAAQPVNQLVRGVDRHAELIMISDALHEQDALVALGGRAPIDLSGARELFGRGAAVELFHVREQKDKLGATHARACASCTAALRYFEIPCPPASTPPERGITLYYGCFSSGLAPELQGLVTFEDPQTPYRADLRVEVYQEAVRKLRDEGGPEVFPAAWDALMRYGGATWRGCEPGEAHLVDRFDIGFYVPRCEETFDGFARVLGVRLYPIGDEDNRSILAIDEGGRVFALDQGGEWFVGATIDDAVCNLVFGRPQPRVRDDGTW</sequence>
<gene>
    <name evidence="1" type="ORF">Pme01_37060</name>
</gene>
<dbReference type="AlphaFoldDB" id="A0A8J3X286"/>
<evidence type="ECO:0000313" key="1">
    <source>
        <dbReference type="EMBL" id="GII24109.1"/>
    </source>
</evidence>
<reference evidence="1" key="1">
    <citation type="submission" date="2021-01" db="EMBL/GenBank/DDBJ databases">
        <title>Whole genome shotgun sequence of Planosporangium mesophilum NBRC 109066.</title>
        <authorList>
            <person name="Komaki H."/>
            <person name="Tamura T."/>
        </authorList>
    </citation>
    <scope>NUCLEOTIDE SEQUENCE</scope>
    <source>
        <strain evidence="1">NBRC 109066</strain>
    </source>
</reference>
<protein>
    <recommendedName>
        <fullName evidence="3">YwqJ-like deaminase</fullName>
    </recommendedName>
</protein>
<dbReference type="Pfam" id="PF14431">
    <property type="entry name" value="YwqJ-deaminase"/>
    <property type="match status" value="1"/>
</dbReference>
<accession>A0A8J3X286</accession>
<dbReference type="InterPro" id="IPR025968">
    <property type="entry name" value="YwqJ_deaminase"/>
</dbReference>
<proteinExistence type="predicted"/>
<organism evidence="1 2">
    <name type="scientific">Planosporangium mesophilum</name>
    <dbReference type="NCBI Taxonomy" id="689768"/>
    <lineage>
        <taxon>Bacteria</taxon>
        <taxon>Bacillati</taxon>
        <taxon>Actinomycetota</taxon>
        <taxon>Actinomycetes</taxon>
        <taxon>Micromonosporales</taxon>
        <taxon>Micromonosporaceae</taxon>
        <taxon>Planosporangium</taxon>
    </lineage>
</organism>
<dbReference type="Proteomes" id="UP000599074">
    <property type="component" value="Unassembled WGS sequence"/>
</dbReference>
<comment type="caution">
    <text evidence="1">The sequence shown here is derived from an EMBL/GenBank/DDBJ whole genome shotgun (WGS) entry which is preliminary data.</text>
</comment>
<dbReference type="RefSeq" id="WP_168118146.1">
    <property type="nucleotide sequence ID" value="NZ_BOON01000033.1"/>
</dbReference>
<dbReference type="Pfam" id="PF14433">
    <property type="entry name" value="SUKH-3"/>
    <property type="match status" value="1"/>
</dbReference>